<keyword evidence="2" id="KW-1185">Reference proteome</keyword>
<reference evidence="2" key="1">
    <citation type="submission" date="2022-10" db="EMBL/GenBank/DDBJ databases">
        <title>Genome assembly of Pristionchus species.</title>
        <authorList>
            <person name="Yoshida K."/>
            <person name="Sommer R.J."/>
        </authorList>
    </citation>
    <scope>NUCLEOTIDE SEQUENCE [LARGE SCALE GENOMIC DNA]</scope>
    <source>
        <strain evidence="2">RS5460</strain>
    </source>
</reference>
<dbReference type="SUPFAM" id="SSF52540">
    <property type="entry name" value="P-loop containing nucleoside triphosphate hydrolases"/>
    <property type="match status" value="2"/>
</dbReference>
<dbReference type="InterPro" id="IPR027417">
    <property type="entry name" value="P-loop_NTPase"/>
</dbReference>
<dbReference type="Proteomes" id="UP001328107">
    <property type="component" value="Unassembled WGS sequence"/>
</dbReference>
<name>A0AAN4YYH8_9BILA</name>
<comment type="caution">
    <text evidence="1">The sequence shown here is derived from an EMBL/GenBank/DDBJ whole genome shotgun (WGS) entry which is preliminary data.</text>
</comment>
<sequence length="412" mass="46493">LQFSSSPVDAKDDVLRSNSPTLPIPVTVVDIFDVIAAPAASSQPERPKKSARLFASEMGVRSWKVRAVRYACAHPSTSFVVTGGDQAGKTEAVAAMAVALPRRHKKLLITTTRSDARDLSVSFADLLKDHKNNTQKDPGHMCTKTRYSDSKKRDWDYELSECLQWMSEDILLATIGSVIQILYFDTADTSDPMQLFLRDVHTVIIDNADKMFEAAFYVMMKTITPTRVILVGNHEKAVYVKGDQVQAAQSILAAIMDNTRMHSLPILQLKSIKPDLRRASFFISAPLTNYLLTGLKEYTRECEVVKLREVLDFLRKTQVSFENVVVLTTDARHKEVIMESFPMTEELPALSTVKDFEGRVKSVVILLGGWYGRRYWCDNVFLDIYSTLHLDVLFFIGSRNIFNLPVWGKQEV</sequence>
<feature type="non-terminal residue" evidence="1">
    <location>
        <position position="1"/>
    </location>
</feature>
<organism evidence="1 2">
    <name type="scientific">Pristionchus mayeri</name>
    <dbReference type="NCBI Taxonomy" id="1317129"/>
    <lineage>
        <taxon>Eukaryota</taxon>
        <taxon>Metazoa</taxon>
        <taxon>Ecdysozoa</taxon>
        <taxon>Nematoda</taxon>
        <taxon>Chromadorea</taxon>
        <taxon>Rhabditida</taxon>
        <taxon>Rhabditina</taxon>
        <taxon>Diplogasteromorpha</taxon>
        <taxon>Diplogasteroidea</taxon>
        <taxon>Neodiplogasteridae</taxon>
        <taxon>Pristionchus</taxon>
    </lineage>
</organism>
<proteinExistence type="predicted"/>
<accession>A0AAN4YYH8</accession>
<protein>
    <submittedName>
        <fullName evidence="1">Uncharacterized protein</fullName>
    </submittedName>
</protein>
<dbReference type="Gene3D" id="3.40.50.300">
    <property type="entry name" value="P-loop containing nucleotide triphosphate hydrolases"/>
    <property type="match status" value="1"/>
</dbReference>
<gene>
    <name evidence="1" type="ORF">PMAYCL1PPCAC_00871</name>
</gene>
<dbReference type="AlphaFoldDB" id="A0AAN4YYH8"/>
<evidence type="ECO:0000313" key="2">
    <source>
        <dbReference type="Proteomes" id="UP001328107"/>
    </source>
</evidence>
<dbReference type="EMBL" id="BTRK01000001">
    <property type="protein sequence ID" value="GMR30676.1"/>
    <property type="molecule type" value="Genomic_DNA"/>
</dbReference>
<evidence type="ECO:0000313" key="1">
    <source>
        <dbReference type="EMBL" id="GMR30676.1"/>
    </source>
</evidence>